<gene>
    <name evidence="2" type="ORF">FM115_04255</name>
</gene>
<dbReference type="AlphaFoldDB" id="A0A1R4J7E4"/>
<keyword evidence="1" id="KW-0812">Transmembrane</keyword>
<accession>A0A1R4J7E4</accession>
<dbReference type="Proteomes" id="UP000195611">
    <property type="component" value="Unassembled WGS sequence"/>
</dbReference>
<dbReference type="EMBL" id="FUKW01000066">
    <property type="protein sequence ID" value="SJN27977.1"/>
    <property type="molecule type" value="Genomic_DNA"/>
</dbReference>
<keyword evidence="1" id="KW-1133">Transmembrane helix</keyword>
<evidence type="ECO:0000313" key="2">
    <source>
        <dbReference type="EMBL" id="SJN27977.1"/>
    </source>
</evidence>
<feature type="transmembrane region" description="Helical" evidence="1">
    <location>
        <begin position="12"/>
        <end position="30"/>
    </location>
</feature>
<keyword evidence="1" id="KW-0472">Membrane</keyword>
<proteinExistence type="predicted"/>
<organism evidence="2 3">
    <name type="scientific">Marinilactibacillus psychrotolerans 42ea</name>
    <dbReference type="NCBI Taxonomy" id="1255609"/>
    <lineage>
        <taxon>Bacteria</taxon>
        <taxon>Bacillati</taxon>
        <taxon>Bacillota</taxon>
        <taxon>Bacilli</taxon>
        <taxon>Lactobacillales</taxon>
        <taxon>Carnobacteriaceae</taxon>
        <taxon>Marinilactibacillus</taxon>
    </lineage>
</organism>
<reference evidence="2 3" key="1">
    <citation type="submission" date="2017-02" db="EMBL/GenBank/DDBJ databases">
        <authorList>
            <person name="Peterson S.W."/>
        </authorList>
    </citation>
    <scope>NUCLEOTIDE SEQUENCE [LARGE SCALE GENOMIC DNA]</scope>
    <source>
        <strain evidence="2 3">42ea</strain>
    </source>
</reference>
<evidence type="ECO:0000313" key="3">
    <source>
        <dbReference type="Proteomes" id="UP000195611"/>
    </source>
</evidence>
<protein>
    <submittedName>
        <fullName evidence="2">Uncharacterized protein</fullName>
    </submittedName>
</protein>
<sequence>MNYSGFLSVSPFQYIEFISLITSLTLYYIIYKIMLSHHEQTEYFFFSHHR</sequence>
<name>A0A1R4J7E4_9LACT</name>
<evidence type="ECO:0000256" key="1">
    <source>
        <dbReference type="SAM" id="Phobius"/>
    </source>
</evidence>